<sequence length="150" mass="16859">MKVSSRYQLSVKRNEAKFLFVFITFFLLVLGQLCPSGKSRLWAGGLQVRNLIPLKIRRVWGLLHAKSYVVAERPPAGVAWKLGEGVPAQVSSSDRGSKLRGPSQNSPRVASKRDVNISNPNCLRDQILTVICEFQRQYVLRISANDCEPY</sequence>
<evidence type="ECO:0000256" key="1">
    <source>
        <dbReference type="SAM" id="MobiDB-lite"/>
    </source>
</evidence>
<organism evidence="2 3">
    <name type="scientific">Araneus ventricosus</name>
    <name type="common">Orbweaver spider</name>
    <name type="synonym">Epeira ventricosa</name>
    <dbReference type="NCBI Taxonomy" id="182803"/>
    <lineage>
        <taxon>Eukaryota</taxon>
        <taxon>Metazoa</taxon>
        <taxon>Ecdysozoa</taxon>
        <taxon>Arthropoda</taxon>
        <taxon>Chelicerata</taxon>
        <taxon>Arachnida</taxon>
        <taxon>Araneae</taxon>
        <taxon>Araneomorphae</taxon>
        <taxon>Entelegynae</taxon>
        <taxon>Araneoidea</taxon>
        <taxon>Araneidae</taxon>
        <taxon>Araneus</taxon>
    </lineage>
</organism>
<dbReference type="EMBL" id="BGPR01000647">
    <property type="protein sequence ID" value="GBM29887.1"/>
    <property type="molecule type" value="Genomic_DNA"/>
</dbReference>
<accession>A0A4Y2EMY7</accession>
<name>A0A4Y2EMY7_ARAVE</name>
<dbReference type="AlphaFoldDB" id="A0A4Y2EMY7"/>
<reference evidence="2 3" key="1">
    <citation type="journal article" date="2019" name="Sci. Rep.">
        <title>Orb-weaving spider Araneus ventricosus genome elucidates the spidroin gene catalogue.</title>
        <authorList>
            <person name="Kono N."/>
            <person name="Nakamura H."/>
            <person name="Ohtoshi R."/>
            <person name="Moran D.A.P."/>
            <person name="Shinohara A."/>
            <person name="Yoshida Y."/>
            <person name="Fujiwara M."/>
            <person name="Mori M."/>
            <person name="Tomita M."/>
            <person name="Arakawa K."/>
        </authorList>
    </citation>
    <scope>NUCLEOTIDE SEQUENCE [LARGE SCALE GENOMIC DNA]</scope>
</reference>
<keyword evidence="3" id="KW-1185">Reference proteome</keyword>
<proteinExistence type="predicted"/>
<gene>
    <name evidence="2" type="ORF">AVEN_246451_1</name>
</gene>
<evidence type="ECO:0000313" key="2">
    <source>
        <dbReference type="EMBL" id="GBM29887.1"/>
    </source>
</evidence>
<feature type="region of interest" description="Disordered" evidence="1">
    <location>
        <begin position="88"/>
        <end position="113"/>
    </location>
</feature>
<dbReference type="Proteomes" id="UP000499080">
    <property type="component" value="Unassembled WGS sequence"/>
</dbReference>
<protein>
    <submittedName>
        <fullName evidence="2">Uncharacterized protein</fullName>
    </submittedName>
</protein>
<comment type="caution">
    <text evidence="2">The sequence shown here is derived from an EMBL/GenBank/DDBJ whole genome shotgun (WGS) entry which is preliminary data.</text>
</comment>
<evidence type="ECO:0000313" key="3">
    <source>
        <dbReference type="Proteomes" id="UP000499080"/>
    </source>
</evidence>